<comment type="similarity">
    <text evidence="3 9">Belongs to the PTPS family. QueD subfamily.</text>
</comment>
<comment type="cofactor">
    <cofactor evidence="9 10">
        <name>Zn(2+)</name>
        <dbReference type="ChEBI" id="CHEBI:29105"/>
    </cofactor>
    <text evidence="9 10">Binds 1 zinc ion per subunit.</text>
</comment>
<sequence length="114" mass="12865">METYKQFTFEAAHQLPPYSGLHGHSFKVSVHISGSPDAKFGWAANLYELERHVEALRLQLDHSYLNDIDGLEDPSLENIAAWIWARLRPDIEGMTHVTLSRGIDGQAEGCVYRA</sequence>
<dbReference type="GO" id="GO:0070497">
    <property type="term" value="F:6-carboxytetrahydropterin synthase activity"/>
    <property type="evidence" value="ECO:0007669"/>
    <property type="project" value="UniProtKB-EC"/>
</dbReference>
<keyword evidence="11" id="KW-0614">Plasmid</keyword>
<dbReference type="PIRSF" id="PIRSF006113">
    <property type="entry name" value="PTP_synth"/>
    <property type="match status" value="1"/>
</dbReference>
<keyword evidence="12" id="KW-1185">Reference proteome</keyword>
<evidence type="ECO:0000256" key="10">
    <source>
        <dbReference type="PIRSR" id="PIRSR006113-2"/>
    </source>
</evidence>
<dbReference type="PANTHER" id="PTHR12589">
    <property type="entry name" value="PYRUVOYL TETRAHYDROBIOPTERIN SYNTHASE"/>
    <property type="match status" value="1"/>
</dbReference>
<dbReference type="Proteomes" id="UP000305888">
    <property type="component" value="Plasmid pD4M1C"/>
</dbReference>
<evidence type="ECO:0000256" key="1">
    <source>
        <dbReference type="ARBA" id="ARBA00002285"/>
    </source>
</evidence>
<keyword evidence="7 9" id="KW-0456">Lyase</keyword>
<organism evidence="11 12">
    <name type="scientific">Paroceanicella profunda</name>
    <dbReference type="NCBI Taxonomy" id="2579971"/>
    <lineage>
        <taxon>Bacteria</taxon>
        <taxon>Pseudomonadati</taxon>
        <taxon>Pseudomonadota</taxon>
        <taxon>Alphaproteobacteria</taxon>
        <taxon>Rhodobacterales</taxon>
        <taxon>Paracoccaceae</taxon>
        <taxon>Paroceanicella</taxon>
    </lineage>
</organism>
<keyword evidence="6 9" id="KW-0862">Zinc</keyword>
<evidence type="ECO:0000256" key="6">
    <source>
        <dbReference type="ARBA" id="ARBA00022833"/>
    </source>
</evidence>
<name>A0A5B8G5Q9_9RHOB</name>
<evidence type="ECO:0000256" key="2">
    <source>
        <dbReference type="ARBA" id="ARBA00005061"/>
    </source>
</evidence>
<dbReference type="InterPro" id="IPR038418">
    <property type="entry name" value="6-PTP_synth/QueD_sf"/>
</dbReference>
<evidence type="ECO:0000313" key="12">
    <source>
        <dbReference type="Proteomes" id="UP000305888"/>
    </source>
</evidence>
<comment type="pathway">
    <text evidence="2 9">Purine metabolism; 7-cyano-7-deazaguanine biosynthesis.</text>
</comment>
<dbReference type="GO" id="GO:0046872">
    <property type="term" value="F:metal ion binding"/>
    <property type="evidence" value="ECO:0007669"/>
    <property type="project" value="UniProtKB-KW"/>
</dbReference>
<dbReference type="OrthoDB" id="9804698at2"/>
<feature type="binding site" evidence="10">
    <location>
        <position position="13"/>
    </location>
    <ligand>
        <name>Zn(2+)</name>
        <dbReference type="ChEBI" id="CHEBI:29105"/>
    </ligand>
</feature>
<evidence type="ECO:0000313" key="11">
    <source>
        <dbReference type="EMBL" id="QDL94692.1"/>
    </source>
</evidence>
<evidence type="ECO:0000256" key="9">
    <source>
        <dbReference type="PIRNR" id="PIRNR006113"/>
    </source>
</evidence>
<comment type="function">
    <text evidence="1">Catalyzes the conversion of 7,8-dihydroneopterin triphosphate (H2NTP) to 6-carboxy-5,6,7,8-tetrahydropterin (CPH4) and acetaldehyde.</text>
</comment>
<dbReference type="UniPathway" id="UPA00391"/>
<evidence type="ECO:0000256" key="5">
    <source>
        <dbReference type="ARBA" id="ARBA00022723"/>
    </source>
</evidence>
<evidence type="ECO:0000256" key="4">
    <source>
        <dbReference type="ARBA" id="ARBA00018141"/>
    </source>
</evidence>
<dbReference type="PANTHER" id="PTHR12589:SF7">
    <property type="entry name" value="6-PYRUVOYL TETRAHYDROBIOPTERIN SYNTHASE"/>
    <property type="match status" value="1"/>
</dbReference>
<dbReference type="Gene3D" id="3.30.479.10">
    <property type="entry name" value="6-pyruvoyl tetrahydropterin synthase/QueD"/>
    <property type="match status" value="1"/>
</dbReference>
<reference evidence="11 12" key="1">
    <citation type="submission" date="2019-06" db="EMBL/GenBank/DDBJ databases">
        <title>Genome sequence of Rhodobacteraceae bacterium D4M1.</title>
        <authorList>
            <person name="Cao J."/>
        </authorList>
    </citation>
    <scope>NUCLEOTIDE SEQUENCE [LARGE SCALE GENOMIC DNA]</scope>
    <source>
        <strain evidence="11 12">D4M1</strain>
        <plasmid evidence="12">pd4m1c</plasmid>
    </source>
</reference>
<keyword evidence="5 9" id="KW-0479">Metal-binding</keyword>
<evidence type="ECO:0000256" key="7">
    <source>
        <dbReference type="ARBA" id="ARBA00023239"/>
    </source>
</evidence>
<dbReference type="EMBL" id="CP040821">
    <property type="protein sequence ID" value="QDL94692.1"/>
    <property type="molecule type" value="Genomic_DNA"/>
</dbReference>
<accession>A0A5B8G5Q9</accession>
<protein>
    <recommendedName>
        <fullName evidence="4 9">6-carboxy-5,6,7,8-tetrahydropterin synthase</fullName>
        <ecNumber evidence="9">4.-.-.-</ecNumber>
    </recommendedName>
</protein>
<dbReference type="GO" id="GO:0008616">
    <property type="term" value="P:tRNA queuosine(34) biosynthetic process"/>
    <property type="evidence" value="ECO:0007669"/>
    <property type="project" value="UniProtKB-KW"/>
</dbReference>
<evidence type="ECO:0000256" key="3">
    <source>
        <dbReference type="ARBA" id="ARBA00008900"/>
    </source>
</evidence>
<keyword evidence="9" id="KW-0671">Queuosine biosynthesis</keyword>
<dbReference type="SUPFAM" id="SSF55620">
    <property type="entry name" value="Tetrahydrobiopterin biosynthesis enzymes-like"/>
    <property type="match status" value="1"/>
</dbReference>
<dbReference type="EC" id="4.-.-.-" evidence="9"/>
<gene>
    <name evidence="11" type="ORF">FDP22_22520</name>
</gene>
<dbReference type="AlphaFoldDB" id="A0A5B8G5Q9"/>
<dbReference type="Pfam" id="PF01242">
    <property type="entry name" value="PTPS"/>
    <property type="match status" value="1"/>
</dbReference>
<dbReference type="InterPro" id="IPR007115">
    <property type="entry name" value="6-PTP_synth/QueD"/>
</dbReference>
<dbReference type="KEGG" id="ppru:FDP22_22520"/>
<feature type="binding site" evidence="10">
    <location>
        <position position="24"/>
    </location>
    <ligand>
        <name>Zn(2+)</name>
        <dbReference type="ChEBI" id="CHEBI:29105"/>
    </ligand>
</feature>
<geneLocation type="plasmid" evidence="12">
    <name>pd4m1c</name>
</geneLocation>
<evidence type="ECO:0000256" key="8">
    <source>
        <dbReference type="ARBA" id="ARBA00048807"/>
    </source>
</evidence>
<feature type="binding site" evidence="10">
    <location>
        <position position="22"/>
    </location>
    <ligand>
        <name>Zn(2+)</name>
        <dbReference type="ChEBI" id="CHEBI:29105"/>
    </ligand>
</feature>
<comment type="catalytic activity">
    <reaction evidence="8 9">
        <text>7,8-dihydroneopterin 3'-triphosphate + H2O = 6-carboxy-5,6,7,8-tetrahydropterin + triphosphate + acetaldehyde + 2 H(+)</text>
        <dbReference type="Rhea" id="RHEA:27966"/>
        <dbReference type="ChEBI" id="CHEBI:15343"/>
        <dbReference type="ChEBI" id="CHEBI:15377"/>
        <dbReference type="ChEBI" id="CHEBI:15378"/>
        <dbReference type="ChEBI" id="CHEBI:18036"/>
        <dbReference type="ChEBI" id="CHEBI:58462"/>
        <dbReference type="ChEBI" id="CHEBI:61032"/>
        <dbReference type="EC" id="4.1.2.50"/>
    </reaction>
</comment>
<proteinExistence type="inferred from homology"/>